<feature type="transmembrane region" description="Helical" evidence="9">
    <location>
        <begin position="150"/>
        <end position="170"/>
    </location>
</feature>
<name>I7KP41_PLADU</name>
<dbReference type="GO" id="GO:0000139">
    <property type="term" value="C:Golgi membrane"/>
    <property type="evidence" value="ECO:0007669"/>
    <property type="project" value="UniProtKB-SubCell"/>
</dbReference>
<evidence type="ECO:0000256" key="5">
    <source>
        <dbReference type="ARBA" id="ARBA00022692"/>
    </source>
</evidence>
<comment type="subcellular location">
    <subcellularLocation>
        <location evidence="1">Golgi apparatus membrane</location>
        <topology evidence="1">Multi-pass membrane protein</topology>
    </subcellularLocation>
</comment>
<keyword evidence="5 9" id="KW-0812">Transmembrane</keyword>
<dbReference type="EMBL" id="HE858359">
    <property type="protein sequence ID" value="CCI61364.1"/>
    <property type="molecule type" value="Genomic_DNA"/>
</dbReference>
<organism evidence="12">
    <name type="scientific">Platynereis dumerilii</name>
    <name type="common">Dumeril's clam worm</name>
    <dbReference type="NCBI Taxonomy" id="6359"/>
    <lineage>
        <taxon>Eukaryota</taxon>
        <taxon>Metazoa</taxon>
        <taxon>Spiralia</taxon>
        <taxon>Lophotrochozoa</taxon>
        <taxon>Annelida</taxon>
        <taxon>Polychaeta</taxon>
        <taxon>Errantia</taxon>
        <taxon>Phyllodocida</taxon>
        <taxon>Nereididae</taxon>
        <taxon>Platynereis</taxon>
    </lineage>
</organism>
<keyword evidence="6 9" id="KW-1133">Transmembrane helix</keyword>
<evidence type="ECO:0000256" key="1">
    <source>
        <dbReference type="ARBA" id="ARBA00004653"/>
    </source>
</evidence>
<keyword evidence="8 9" id="KW-0472">Membrane</keyword>
<keyword evidence="3" id="KW-0217">Developmental protein</keyword>
<comment type="similarity">
    <text evidence="2">Belongs to the wntless family.</text>
</comment>
<protein>
    <submittedName>
        <fullName evidence="12">Wntless/Evi membrane protein</fullName>
    </submittedName>
</protein>
<evidence type="ECO:0000259" key="10">
    <source>
        <dbReference type="Pfam" id="PF06664"/>
    </source>
</evidence>
<proteinExistence type="inferred from homology"/>
<feature type="transmembrane region" description="Helical" evidence="9">
    <location>
        <begin position="219"/>
        <end position="237"/>
    </location>
</feature>
<dbReference type="Pfam" id="PF21883">
    <property type="entry name" value="WLS_GOLD"/>
    <property type="match status" value="1"/>
</dbReference>
<gene>
    <name evidence="12" type="primary">wntless</name>
</gene>
<feature type="domain" description="Wntless-like transmembrane" evidence="10">
    <location>
        <begin position="144"/>
        <end position="288"/>
    </location>
</feature>
<keyword evidence="4" id="KW-0879">Wnt signaling pathway</keyword>
<dbReference type="GO" id="GO:0016055">
    <property type="term" value="P:Wnt signaling pathway"/>
    <property type="evidence" value="ECO:0007669"/>
    <property type="project" value="UniProtKB-KW"/>
</dbReference>
<dbReference type="GO" id="GO:0061355">
    <property type="term" value="P:Wnt protein secretion"/>
    <property type="evidence" value="ECO:0007669"/>
    <property type="project" value="TreeGrafter"/>
</dbReference>
<sequence length="316" mass="36725">MSRWFQHIISVLYVDVEDSTELPFNADEPYLMTMDARLGYRQKKDDADKYIEIAHSMENRTVTCERISLREHEEEFHGEGLNFTDPSNHKDTILQCDILPLFELGSCHYDFYLVNIRIPVNDQKNVNTNLPKITDLHLVAIHQNGGFTKVWLSIKTFVFPVLMAVLIWFWKRIASLERPPRLIEKTLFALGLSLSFLNLPVEWMTLWFNMPFMLLLSDIRQGIFYSILLCFWIIFAGEHMMDQIERNRLVIYWRHLAGVVFGCICLFVFEMCERGVQMTNPFTTSGVTETGKRIGLGVLIPGRDFSLCLLFPSLGP</sequence>
<dbReference type="PANTHER" id="PTHR13449">
    <property type="entry name" value="INTEGRAL MEMBRANE PROTEIN GPR177"/>
    <property type="match status" value="1"/>
</dbReference>
<dbReference type="GO" id="GO:0017147">
    <property type="term" value="F:Wnt-protein binding"/>
    <property type="evidence" value="ECO:0007669"/>
    <property type="project" value="InterPro"/>
</dbReference>
<evidence type="ECO:0000313" key="12">
    <source>
        <dbReference type="EMBL" id="CCI61364.1"/>
    </source>
</evidence>
<reference evidence="12" key="1">
    <citation type="submission" date="2012-06" db="EMBL/GenBank/DDBJ databases">
        <title>Wnt/beta-catenin and PCP pathways control CNS development in the annelid Platynereis dumerilii.</title>
        <authorList>
            <person name="Demilly A."/>
            <person name="Steinmetz P."/>
            <person name="Gazave E."/>
            <person name="Arendt D."/>
            <person name="Vervoort M."/>
        </authorList>
    </citation>
    <scope>NUCLEOTIDE SEQUENCE</scope>
</reference>
<feature type="domain" description="Wntless GOLD" evidence="11">
    <location>
        <begin position="1"/>
        <end position="143"/>
    </location>
</feature>
<keyword evidence="7" id="KW-0333">Golgi apparatus</keyword>
<evidence type="ECO:0000256" key="3">
    <source>
        <dbReference type="ARBA" id="ARBA00022473"/>
    </source>
</evidence>
<dbReference type="InterPro" id="IPR009551">
    <property type="entry name" value="Wntless"/>
</dbReference>
<dbReference type="InterPro" id="IPR053936">
    <property type="entry name" value="WLS_GOLD"/>
</dbReference>
<evidence type="ECO:0000256" key="7">
    <source>
        <dbReference type="ARBA" id="ARBA00023034"/>
    </source>
</evidence>
<dbReference type="Pfam" id="PF06664">
    <property type="entry name" value="WLS-like_TM"/>
    <property type="match status" value="1"/>
</dbReference>
<dbReference type="AlphaFoldDB" id="I7KP41"/>
<evidence type="ECO:0000256" key="9">
    <source>
        <dbReference type="SAM" id="Phobius"/>
    </source>
</evidence>
<dbReference type="GO" id="GO:0006886">
    <property type="term" value="P:intracellular protein transport"/>
    <property type="evidence" value="ECO:0007669"/>
    <property type="project" value="TreeGrafter"/>
</dbReference>
<dbReference type="PANTHER" id="PTHR13449:SF2">
    <property type="entry name" value="PROTEIN WNTLESS HOMOLOG"/>
    <property type="match status" value="1"/>
</dbReference>
<evidence type="ECO:0000256" key="2">
    <source>
        <dbReference type="ARBA" id="ARBA00008148"/>
    </source>
</evidence>
<feature type="transmembrane region" description="Helical" evidence="9">
    <location>
        <begin position="249"/>
        <end position="269"/>
    </location>
</feature>
<dbReference type="InterPro" id="IPR047843">
    <property type="entry name" value="WLS-like_TM"/>
</dbReference>
<evidence type="ECO:0000256" key="8">
    <source>
        <dbReference type="ARBA" id="ARBA00023136"/>
    </source>
</evidence>
<evidence type="ECO:0000256" key="6">
    <source>
        <dbReference type="ARBA" id="ARBA00022989"/>
    </source>
</evidence>
<accession>I7KP41</accession>
<feature type="transmembrane region" description="Helical" evidence="9">
    <location>
        <begin position="182"/>
        <end position="199"/>
    </location>
</feature>
<evidence type="ECO:0000259" key="11">
    <source>
        <dbReference type="Pfam" id="PF21883"/>
    </source>
</evidence>
<evidence type="ECO:0000256" key="4">
    <source>
        <dbReference type="ARBA" id="ARBA00022687"/>
    </source>
</evidence>